<dbReference type="InterPro" id="IPR036188">
    <property type="entry name" value="FAD/NAD-bd_sf"/>
</dbReference>
<dbReference type="PANTHER" id="PTHR11530:SF11">
    <property type="entry name" value="D-ASPARTATE OXIDASE"/>
    <property type="match status" value="1"/>
</dbReference>
<evidence type="ECO:0000256" key="6">
    <source>
        <dbReference type="ARBA" id="ARBA00039101"/>
    </source>
</evidence>
<sequence length="348" mass="36833">MDFPSADFPPTAATPRVLVIGAGVTGLVAATVLAERGARVSVIHRPDPAGRASHFAGGMLAPWCEAADASPAVAAEGEASIPWWQARFAGTHRAGSLVLASPRDQGELDRFARRTARHQALDAAAVAALEPDLAGRFPRGLFFPEEAHLDPRAALAALADRLAARSATIGEGEAESFPDDGFDHVLDCRGHAAAPDWPALRGVRGEMLLLRCPEVTLARPVRLLHPRIPLYIVPRGGGIFMVGATMVESADRRPVTARAAMELLNAAYALHPAFAEAEILEMGSNIRPALPDNLPDLRREGRVLRLNGMYRHGFLLAPALAERAAALLLGRSATMASLPAASPKKGEA</sequence>
<keyword evidence="4" id="KW-0274">FAD</keyword>
<evidence type="ECO:0000256" key="7">
    <source>
        <dbReference type="ARBA" id="ARBA00039751"/>
    </source>
</evidence>
<evidence type="ECO:0000256" key="3">
    <source>
        <dbReference type="ARBA" id="ARBA00022630"/>
    </source>
</evidence>
<gene>
    <name evidence="10" type="ORF">F0Q34_01855</name>
</gene>
<keyword evidence="11" id="KW-1185">Reference proteome</keyword>
<dbReference type="EC" id="1.4.3.3" evidence="6"/>
<name>A0A5B2TJ33_9PROT</name>
<organism evidence="10 11">
    <name type="scientific">Teichococcus oryzae</name>
    <dbReference type="NCBI Taxonomy" id="1608942"/>
    <lineage>
        <taxon>Bacteria</taxon>
        <taxon>Pseudomonadati</taxon>
        <taxon>Pseudomonadota</taxon>
        <taxon>Alphaproteobacteria</taxon>
        <taxon>Acetobacterales</taxon>
        <taxon>Roseomonadaceae</taxon>
        <taxon>Roseomonas</taxon>
    </lineage>
</organism>
<proteinExistence type="inferred from homology"/>
<keyword evidence="3" id="KW-0285">Flavoprotein</keyword>
<feature type="domain" description="FAD dependent oxidoreductase" evidence="9">
    <location>
        <begin position="16"/>
        <end position="327"/>
    </location>
</feature>
<evidence type="ECO:0000256" key="8">
    <source>
        <dbReference type="ARBA" id="ARBA00049547"/>
    </source>
</evidence>
<evidence type="ECO:0000256" key="1">
    <source>
        <dbReference type="ARBA" id="ARBA00001974"/>
    </source>
</evidence>
<dbReference type="Pfam" id="PF01266">
    <property type="entry name" value="DAO"/>
    <property type="match status" value="1"/>
</dbReference>
<evidence type="ECO:0000313" key="10">
    <source>
        <dbReference type="EMBL" id="KAA2214491.1"/>
    </source>
</evidence>
<dbReference type="Gene3D" id="3.30.9.10">
    <property type="entry name" value="D-Amino Acid Oxidase, subunit A, domain 2"/>
    <property type="match status" value="1"/>
</dbReference>
<evidence type="ECO:0000313" key="11">
    <source>
        <dbReference type="Proteomes" id="UP000322110"/>
    </source>
</evidence>
<dbReference type="EMBL" id="VUKA01000001">
    <property type="protein sequence ID" value="KAA2214491.1"/>
    <property type="molecule type" value="Genomic_DNA"/>
</dbReference>
<protein>
    <recommendedName>
        <fullName evidence="7">D-amino-acid oxidase</fullName>
        <ecNumber evidence="6">1.4.3.3</ecNumber>
    </recommendedName>
</protein>
<dbReference type="InterPro" id="IPR023209">
    <property type="entry name" value="DAO"/>
</dbReference>
<reference evidence="10 11" key="1">
    <citation type="journal article" date="2015" name="Int. J. Syst. Evol. Microbiol.">
        <title>Roseomonas oryzae sp. nov., isolated from paddy rhizosphere soil.</title>
        <authorList>
            <person name="Ramaprasad E.V."/>
            <person name="Sasikala Ch."/>
            <person name="Ramana Ch.V."/>
        </authorList>
    </citation>
    <scope>NUCLEOTIDE SEQUENCE [LARGE SCALE GENOMIC DNA]</scope>
    <source>
        <strain evidence="10 11">KCTC 42542</strain>
    </source>
</reference>
<dbReference type="GO" id="GO:0003884">
    <property type="term" value="F:D-amino-acid oxidase activity"/>
    <property type="evidence" value="ECO:0007669"/>
    <property type="project" value="UniProtKB-EC"/>
</dbReference>
<dbReference type="SUPFAM" id="SSF51971">
    <property type="entry name" value="Nucleotide-binding domain"/>
    <property type="match status" value="1"/>
</dbReference>
<dbReference type="OrthoDB" id="9790035at2"/>
<keyword evidence="5" id="KW-0560">Oxidoreductase</keyword>
<evidence type="ECO:0000259" key="9">
    <source>
        <dbReference type="Pfam" id="PF01266"/>
    </source>
</evidence>
<dbReference type="PRINTS" id="PR00411">
    <property type="entry name" value="PNDRDTASEI"/>
</dbReference>
<comment type="similarity">
    <text evidence="2">Belongs to the DAMOX/DASOX family.</text>
</comment>
<dbReference type="GO" id="GO:0046416">
    <property type="term" value="P:D-amino acid metabolic process"/>
    <property type="evidence" value="ECO:0007669"/>
    <property type="project" value="InterPro"/>
</dbReference>
<dbReference type="AlphaFoldDB" id="A0A5B2TJ33"/>
<dbReference type="InterPro" id="IPR006076">
    <property type="entry name" value="FAD-dep_OxRdtase"/>
</dbReference>
<evidence type="ECO:0000256" key="2">
    <source>
        <dbReference type="ARBA" id="ARBA00006730"/>
    </source>
</evidence>
<dbReference type="RefSeq" id="WP_149810427.1">
    <property type="nucleotide sequence ID" value="NZ_VUKA01000001.1"/>
</dbReference>
<accession>A0A5B2TJ33</accession>
<comment type="catalytic activity">
    <reaction evidence="8">
        <text>a D-alpha-amino acid + O2 + H2O = a 2-oxocarboxylate + H2O2 + NH4(+)</text>
        <dbReference type="Rhea" id="RHEA:21816"/>
        <dbReference type="ChEBI" id="CHEBI:15377"/>
        <dbReference type="ChEBI" id="CHEBI:15379"/>
        <dbReference type="ChEBI" id="CHEBI:16240"/>
        <dbReference type="ChEBI" id="CHEBI:28938"/>
        <dbReference type="ChEBI" id="CHEBI:35179"/>
        <dbReference type="ChEBI" id="CHEBI:59871"/>
        <dbReference type="EC" id="1.4.3.3"/>
    </reaction>
    <physiologicalReaction direction="left-to-right" evidence="8">
        <dbReference type="Rhea" id="RHEA:21817"/>
    </physiologicalReaction>
</comment>
<dbReference type="GO" id="GO:0071949">
    <property type="term" value="F:FAD binding"/>
    <property type="evidence" value="ECO:0007669"/>
    <property type="project" value="InterPro"/>
</dbReference>
<evidence type="ECO:0000256" key="4">
    <source>
        <dbReference type="ARBA" id="ARBA00022827"/>
    </source>
</evidence>
<evidence type="ECO:0000256" key="5">
    <source>
        <dbReference type="ARBA" id="ARBA00023002"/>
    </source>
</evidence>
<dbReference type="Proteomes" id="UP000322110">
    <property type="component" value="Unassembled WGS sequence"/>
</dbReference>
<dbReference type="Gene3D" id="3.50.50.60">
    <property type="entry name" value="FAD/NAD(P)-binding domain"/>
    <property type="match status" value="1"/>
</dbReference>
<comment type="cofactor">
    <cofactor evidence="1">
        <name>FAD</name>
        <dbReference type="ChEBI" id="CHEBI:57692"/>
    </cofactor>
</comment>
<dbReference type="SUPFAM" id="SSF54373">
    <property type="entry name" value="FAD-linked reductases, C-terminal domain"/>
    <property type="match status" value="1"/>
</dbReference>
<comment type="caution">
    <text evidence="10">The sequence shown here is derived from an EMBL/GenBank/DDBJ whole genome shotgun (WGS) entry which is preliminary data.</text>
</comment>
<dbReference type="PANTHER" id="PTHR11530">
    <property type="entry name" value="D-AMINO ACID OXIDASE"/>
    <property type="match status" value="1"/>
</dbReference>